<evidence type="ECO:0000313" key="2">
    <source>
        <dbReference type="EMBL" id="THW85856.1"/>
    </source>
</evidence>
<sequence length="125" mass="14148">MLNQDHISMETCTVDILGDSLIHHHEQAPRHGKVALSKTKSTAASQETKKEAAEAQRPERSGSHKQLQLDTNATRSCTATPPRSSARRSTILHIYQIFVWLMAIFTPRFPRPAYSRSYFQMSNPN</sequence>
<accession>A0A4S9B0T4</accession>
<dbReference type="EMBL" id="QZAR01000167">
    <property type="protein sequence ID" value="THW85856.1"/>
    <property type="molecule type" value="Genomic_DNA"/>
</dbReference>
<dbReference type="AlphaFoldDB" id="A0A4S9B0T4"/>
<dbReference type="Proteomes" id="UP000304928">
    <property type="component" value="Unassembled WGS sequence"/>
</dbReference>
<feature type="compositionally biased region" description="Basic and acidic residues" evidence="1">
    <location>
        <begin position="47"/>
        <end position="62"/>
    </location>
</feature>
<protein>
    <submittedName>
        <fullName evidence="2">Uncharacterized protein</fullName>
    </submittedName>
</protein>
<name>A0A4S9B0T4_AURPU</name>
<reference evidence="2 3" key="1">
    <citation type="submission" date="2018-10" db="EMBL/GenBank/DDBJ databases">
        <title>Fifty Aureobasidium pullulans genomes reveal a recombining polyextremotolerant generalist.</title>
        <authorList>
            <person name="Gostincar C."/>
            <person name="Turk M."/>
            <person name="Zajc J."/>
            <person name="Gunde-Cimerman N."/>
        </authorList>
    </citation>
    <scope>NUCLEOTIDE SEQUENCE [LARGE SCALE GENOMIC DNA]</scope>
    <source>
        <strain evidence="2 3">EXF-10507</strain>
    </source>
</reference>
<organism evidence="2 3">
    <name type="scientific">Aureobasidium pullulans</name>
    <name type="common">Black yeast</name>
    <name type="synonym">Pullularia pullulans</name>
    <dbReference type="NCBI Taxonomy" id="5580"/>
    <lineage>
        <taxon>Eukaryota</taxon>
        <taxon>Fungi</taxon>
        <taxon>Dikarya</taxon>
        <taxon>Ascomycota</taxon>
        <taxon>Pezizomycotina</taxon>
        <taxon>Dothideomycetes</taxon>
        <taxon>Dothideomycetidae</taxon>
        <taxon>Dothideales</taxon>
        <taxon>Saccotheciaceae</taxon>
        <taxon>Aureobasidium</taxon>
    </lineage>
</organism>
<evidence type="ECO:0000256" key="1">
    <source>
        <dbReference type="SAM" id="MobiDB-lite"/>
    </source>
</evidence>
<proteinExistence type="predicted"/>
<evidence type="ECO:0000313" key="3">
    <source>
        <dbReference type="Proteomes" id="UP000304928"/>
    </source>
</evidence>
<comment type="caution">
    <text evidence="2">The sequence shown here is derived from an EMBL/GenBank/DDBJ whole genome shotgun (WGS) entry which is preliminary data.</text>
</comment>
<feature type="compositionally biased region" description="Polar residues" evidence="1">
    <location>
        <begin position="64"/>
        <end position="83"/>
    </location>
</feature>
<gene>
    <name evidence="2" type="ORF">D6D15_07792</name>
</gene>
<feature type="region of interest" description="Disordered" evidence="1">
    <location>
        <begin position="25"/>
        <end position="86"/>
    </location>
</feature>